<feature type="compositionally biased region" description="Basic and acidic residues" evidence="1">
    <location>
        <begin position="177"/>
        <end position="188"/>
    </location>
</feature>
<dbReference type="EMBL" id="PJQM01004262">
    <property type="protein sequence ID" value="RCH85091.1"/>
    <property type="molecule type" value="Genomic_DNA"/>
</dbReference>
<evidence type="ECO:0000256" key="1">
    <source>
        <dbReference type="SAM" id="MobiDB-lite"/>
    </source>
</evidence>
<feature type="compositionally biased region" description="Basic and acidic residues" evidence="1">
    <location>
        <begin position="240"/>
        <end position="249"/>
    </location>
</feature>
<sequence length="342" mass="38041">MLFYSAFHVTCGINNGLITPAIDKPLQYKTKCDQHQPTSPIKKQSNIRRRLVPGSLQDSSSSDEASESDESDEEDVVMEEPPRSGPENSKRSIAKSSSDEDDDDMGTSKKPKFAGGPYKFMAGAKKQKMADRSSLDSQRSPKVNSHIKTPLTLPPKPTFKPSSSNSSMSGSGPSSPVDKRPAEKRPERPAILTRNDGQISVKPSLGRPEKNASRPRWAIQTSSQPTTPSISSQSFFDTDTVQRRSTGDEIEKLREELETMTRSFHYMTDQFNRSRDEKKRMIGFKKAVTDVLGGLNVLSPAPTFDTIEQYIVELQALIQNSGPVTDEEKEKIEEFCKTMKSE</sequence>
<comment type="caution">
    <text evidence="2">The sequence shown here is derived from an EMBL/GenBank/DDBJ whole genome shotgun (WGS) entry which is preliminary data.</text>
</comment>
<dbReference type="OrthoDB" id="20839at2759"/>
<reference evidence="2 3" key="1">
    <citation type="journal article" date="2018" name="G3 (Bethesda)">
        <title>Phylogenetic and Phylogenomic Definition of Rhizopus Species.</title>
        <authorList>
            <person name="Gryganskyi A.P."/>
            <person name="Golan J."/>
            <person name="Dolatabadi S."/>
            <person name="Mondo S."/>
            <person name="Robb S."/>
            <person name="Idnurm A."/>
            <person name="Muszewska A."/>
            <person name="Steczkiewicz K."/>
            <person name="Masonjones S."/>
            <person name="Liao H.L."/>
            <person name="Gajdeczka M.T."/>
            <person name="Anike F."/>
            <person name="Vuek A."/>
            <person name="Anishchenko I.M."/>
            <person name="Voigt K."/>
            <person name="de Hoog G.S."/>
            <person name="Smith M.E."/>
            <person name="Heitman J."/>
            <person name="Vilgalys R."/>
            <person name="Stajich J.E."/>
        </authorList>
    </citation>
    <scope>NUCLEOTIDE SEQUENCE [LARGE SCALE GENOMIC DNA]</scope>
    <source>
        <strain evidence="2 3">LSU 92-RS-03</strain>
    </source>
</reference>
<dbReference type="Proteomes" id="UP000253551">
    <property type="component" value="Unassembled WGS sequence"/>
</dbReference>
<evidence type="ECO:0000313" key="2">
    <source>
        <dbReference type="EMBL" id="RCH85091.1"/>
    </source>
</evidence>
<feature type="compositionally biased region" description="Polar residues" evidence="1">
    <location>
        <begin position="135"/>
        <end position="147"/>
    </location>
</feature>
<feature type="compositionally biased region" description="Polar residues" evidence="1">
    <location>
        <begin position="35"/>
        <end position="44"/>
    </location>
</feature>
<feature type="compositionally biased region" description="Acidic residues" evidence="1">
    <location>
        <begin position="64"/>
        <end position="78"/>
    </location>
</feature>
<accession>A0A367J5U3</accession>
<name>A0A367J5U3_RHIST</name>
<proteinExistence type="predicted"/>
<feature type="compositionally biased region" description="Low complexity" evidence="1">
    <location>
        <begin position="159"/>
        <end position="176"/>
    </location>
</feature>
<protein>
    <submittedName>
        <fullName evidence="2">Uncharacterized protein</fullName>
    </submittedName>
</protein>
<organism evidence="2 3">
    <name type="scientific">Rhizopus stolonifer</name>
    <name type="common">Rhizopus nigricans</name>
    <dbReference type="NCBI Taxonomy" id="4846"/>
    <lineage>
        <taxon>Eukaryota</taxon>
        <taxon>Fungi</taxon>
        <taxon>Fungi incertae sedis</taxon>
        <taxon>Mucoromycota</taxon>
        <taxon>Mucoromycotina</taxon>
        <taxon>Mucoromycetes</taxon>
        <taxon>Mucorales</taxon>
        <taxon>Mucorineae</taxon>
        <taxon>Rhizopodaceae</taxon>
        <taxon>Rhizopus</taxon>
    </lineage>
</organism>
<keyword evidence="3" id="KW-1185">Reference proteome</keyword>
<feature type="region of interest" description="Disordered" evidence="1">
    <location>
        <begin position="30"/>
        <end position="249"/>
    </location>
</feature>
<dbReference type="AlphaFoldDB" id="A0A367J5U3"/>
<feature type="compositionally biased region" description="Low complexity" evidence="1">
    <location>
        <begin position="219"/>
        <end position="234"/>
    </location>
</feature>
<gene>
    <name evidence="2" type="ORF">CU098_003731</name>
</gene>
<dbReference type="STRING" id="4846.A0A367J5U3"/>
<evidence type="ECO:0000313" key="3">
    <source>
        <dbReference type="Proteomes" id="UP000253551"/>
    </source>
</evidence>